<keyword evidence="5" id="KW-1185">Reference proteome</keyword>
<organism evidence="4 5">
    <name type="scientific">Sphingomonas immobilis</name>
    <dbReference type="NCBI Taxonomy" id="3063997"/>
    <lineage>
        <taxon>Bacteria</taxon>
        <taxon>Pseudomonadati</taxon>
        <taxon>Pseudomonadota</taxon>
        <taxon>Alphaproteobacteria</taxon>
        <taxon>Sphingomonadales</taxon>
        <taxon>Sphingomonadaceae</taxon>
        <taxon>Sphingomonas</taxon>
    </lineage>
</organism>
<dbReference type="PANTHER" id="PTHR43362">
    <property type="entry name" value="MANNITOL DEHYDROGENASE DSF1-RELATED"/>
    <property type="match status" value="1"/>
</dbReference>
<dbReference type="InterPro" id="IPR013131">
    <property type="entry name" value="Mannitol_DH_N"/>
</dbReference>
<dbReference type="RefSeq" id="WP_304561969.1">
    <property type="nucleotide sequence ID" value="NZ_JAUQSZ010000010.1"/>
</dbReference>
<gene>
    <name evidence="4" type="ORF">Q5H94_14345</name>
</gene>
<name>A0ABT9A106_9SPHN</name>
<proteinExistence type="predicted"/>
<dbReference type="Proteomes" id="UP001176468">
    <property type="component" value="Unassembled WGS sequence"/>
</dbReference>
<dbReference type="Pfam" id="PF01232">
    <property type="entry name" value="Mannitol_dh"/>
    <property type="match status" value="1"/>
</dbReference>
<dbReference type="InterPro" id="IPR000669">
    <property type="entry name" value="Mannitol_DH"/>
</dbReference>
<dbReference type="SUPFAM" id="SSF48179">
    <property type="entry name" value="6-phosphogluconate dehydrogenase C-terminal domain-like"/>
    <property type="match status" value="1"/>
</dbReference>
<sequence>MSALPRLCDAGFAPRYDRAAMTAGVVHLGLGAFHRAHQAPVFDALAAGGDLRWGVTGVAMRSPGVVAALAAQDGLYSLSQRGGDEAAPRVIGVLKALLVAAQDPEAVIAALADPDTHLVTLTITEKGYLDHGPASAAGLIARGLERRRGLGLAPLTILSCDNRAHNGAVARDAVLAAAQGAGIGDAGLRWIAEQAAFPATMVDRITPAATPAMIAESSALLGREDAAAVWTEPFWQWVIEDRFAAARPDFASAGVQLVADVAPWEAAKLRLLNAAHSTLAYHGLLRGHRFVHEAIADAQLAALIEQVWDEAAVTIDAAVVDVAAYRAALRRRFANPALPHALIQIAADGSQKLPPRLLATLGERSDRGLASPALAAAVAGWVVALGRIDGLADPLLAELQPIARGTESPSAILARIAPDFHAETEIDTALAALRETA</sequence>
<evidence type="ECO:0000259" key="3">
    <source>
        <dbReference type="Pfam" id="PF08125"/>
    </source>
</evidence>
<evidence type="ECO:0000259" key="2">
    <source>
        <dbReference type="Pfam" id="PF01232"/>
    </source>
</evidence>
<dbReference type="InterPro" id="IPR008927">
    <property type="entry name" value="6-PGluconate_DH-like_C_sf"/>
</dbReference>
<dbReference type="InterPro" id="IPR013328">
    <property type="entry name" value="6PGD_dom2"/>
</dbReference>
<accession>A0ABT9A106</accession>
<dbReference type="PANTHER" id="PTHR43362:SF1">
    <property type="entry name" value="MANNITOL DEHYDROGENASE 2-RELATED"/>
    <property type="match status" value="1"/>
</dbReference>
<dbReference type="PRINTS" id="PR00084">
    <property type="entry name" value="MTLDHDRGNASE"/>
</dbReference>
<keyword evidence="1 4" id="KW-0560">Oxidoreductase</keyword>
<protein>
    <submittedName>
        <fullName evidence="4">Mannitol dehydrogenase family protein</fullName>
        <ecNumber evidence="4">1.1.1.-</ecNumber>
    </submittedName>
</protein>
<evidence type="ECO:0000256" key="1">
    <source>
        <dbReference type="ARBA" id="ARBA00023002"/>
    </source>
</evidence>
<dbReference type="InterPro" id="IPR013118">
    <property type="entry name" value="Mannitol_DH_C"/>
</dbReference>
<dbReference type="EC" id="1.1.1.-" evidence="4"/>
<comment type="caution">
    <text evidence="4">The sequence shown here is derived from an EMBL/GenBank/DDBJ whole genome shotgun (WGS) entry which is preliminary data.</text>
</comment>
<feature type="domain" description="Mannitol dehydrogenase C-terminal" evidence="3">
    <location>
        <begin position="260"/>
        <end position="383"/>
    </location>
</feature>
<dbReference type="GO" id="GO:0016491">
    <property type="term" value="F:oxidoreductase activity"/>
    <property type="evidence" value="ECO:0007669"/>
    <property type="project" value="UniProtKB-KW"/>
</dbReference>
<dbReference type="InterPro" id="IPR050988">
    <property type="entry name" value="Mannitol_DH/Oxidoreductase"/>
</dbReference>
<feature type="domain" description="Mannitol dehydrogenase N-terminal" evidence="2">
    <location>
        <begin position="24"/>
        <end position="250"/>
    </location>
</feature>
<dbReference type="EMBL" id="JAUQSZ010000010">
    <property type="protein sequence ID" value="MDO7843511.1"/>
    <property type="molecule type" value="Genomic_DNA"/>
</dbReference>
<evidence type="ECO:0000313" key="5">
    <source>
        <dbReference type="Proteomes" id="UP001176468"/>
    </source>
</evidence>
<dbReference type="InterPro" id="IPR036291">
    <property type="entry name" value="NAD(P)-bd_dom_sf"/>
</dbReference>
<evidence type="ECO:0000313" key="4">
    <source>
        <dbReference type="EMBL" id="MDO7843511.1"/>
    </source>
</evidence>
<reference evidence="4" key="1">
    <citation type="submission" date="2023-07" db="EMBL/GenBank/DDBJ databases">
        <authorList>
            <person name="Kim M.K."/>
        </authorList>
    </citation>
    <scope>NUCLEOTIDE SEQUENCE</scope>
    <source>
        <strain evidence="4">CA1-15</strain>
    </source>
</reference>
<dbReference type="SUPFAM" id="SSF51735">
    <property type="entry name" value="NAD(P)-binding Rossmann-fold domains"/>
    <property type="match status" value="1"/>
</dbReference>
<dbReference type="Gene3D" id="3.40.50.720">
    <property type="entry name" value="NAD(P)-binding Rossmann-like Domain"/>
    <property type="match status" value="1"/>
</dbReference>
<dbReference type="Gene3D" id="1.10.1040.10">
    <property type="entry name" value="N-(1-d-carboxylethyl)-l-norvaline Dehydrogenase, domain 2"/>
    <property type="match status" value="1"/>
</dbReference>
<dbReference type="Pfam" id="PF08125">
    <property type="entry name" value="Mannitol_dh_C"/>
    <property type="match status" value="1"/>
</dbReference>